<evidence type="ECO:0000256" key="1">
    <source>
        <dbReference type="ARBA" id="ARBA00004651"/>
    </source>
</evidence>
<protein>
    <submittedName>
        <fullName evidence="8">Cytochrome d ubiquinol oxidase, subunit II</fullName>
    </submittedName>
</protein>
<evidence type="ECO:0000256" key="2">
    <source>
        <dbReference type="ARBA" id="ARBA00007543"/>
    </source>
</evidence>
<dbReference type="GO" id="GO:0016682">
    <property type="term" value="F:oxidoreductase activity, acting on diphenols and related substances as donors, oxygen as acceptor"/>
    <property type="evidence" value="ECO:0007669"/>
    <property type="project" value="TreeGrafter"/>
</dbReference>
<feature type="transmembrane region" description="Helical" evidence="7">
    <location>
        <begin position="229"/>
        <end position="250"/>
    </location>
</feature>
<evidence type="ECO:0000313" key="9">
    <source>
        <dbReference type="Proteomes" id="UP000002033"/>
    </source>
</evidence>
<feature type="transmembrane region" description="Helical" evidence="7">
    <location>
        <begin position="116"/>
        <end position="141"/>
    </location>
</feature>
<dbReference type="HOGENOM" id="CLU_049294_1_0_5"/>
<evidence type="ECO:0000256" key="4">
    <source>
        <dbReference type="ARBA" id="ARBA00022692"/>
    </source>
</evidence>
<dbReference type="GO" id="GO:0070069">
    <property type="term" value="C:cytochrome complex"/>
    <property type="evidence" value="ECO:0007669"/>
    <property type="project" value="TreeGrafter"/>
</dbReference>
<feature type="transmembrane region" description="Helical" evidence="7">
    <location>
        <begin position="161"/>
        <end position="183"/>
    </location>
</feature>
<dbReference type="GO" id="GO:0019646">
    <property type="term" value="P:aerobic electron transport chain"/>
    <property type="evidence" value="ECO:0007669"/>
    <property type="project" value="TreeGrafter"/>
</dbReference>
<keyword evidence="5 7" id="KW-1133">Transmembrane helix</keyword>
<dbReference type="GO" id="GO:0005886">
    <property type="term" value="C:plasma membrane"/>
    <property type="evidence" value="ECO:0007669"/>
    <property type="project" value="UniProtKB-SubCell"/>
</dbReference>
<evidence type="ECO:0000256" key="3">
    <source>
        <dbReference type="ARBA" id="ARBA00022475"/>
    </source>
</evidence>
<dbReference type="PANTHER" id="PTHR43141">
    <property type="entry name" value="CYTOCHROME BD2 SUBUNIT II"/>
    <property type="match status" value="1"/>
</dbReference>
<feature type="transmembrane region" description="Helical" evidence="7">
    <location>
        <begin position="60"/>
        <end position="79"/>
    </location>
</feature>
<dbReference type="AlphaFoldDB" id="D8JW61"/>
<dbReference type="InterPro" id="IPR003317">
    <property type="entry name" value="Cyt-d_oxidase_su2"/>
</dbReference>
<dbReference type="PANTHER" id="PTHR43141:SF4">
    <property type="entry name" value="CYTOCHROME BD2 SUBUNIT II"/>
    <property type="match status" value="1"/>
</dbReference>
<keyword evidence="4 7" id="KW-0812">Transmembrane</keyword>
<dbReference type="RefSeq" id="WP_013217099.1">
    <property type="nucleotide sequence ID" value="NC_014313.1"/>
</dbReference>
<gene>
    <name evidence="8" type="ordered locus">Hden_3145</name>
</gene>
<dbReference type="NCBIfam" id="TIGR00203">
    <property type="entry name" value="cydB"/>
    <property type="match status" value="1"/>
</dbReference>
<feature type="transmembrane region" description="Helical" evidence="7">
    <location>
        <begin position="85"/>
        <end position="104"/>
    </location>
</feature>
<sequence>MDTLAYALPLIWAAILATAVTLYVILDGFGLGLGILFHFERRESQRDVIMNTIAPFWDGNQTWLVLGGGGLLAAFPKAYGLVMSGLYIPIIVMLLALVFRGVAFEFRWVAKPRQEFWDLAFSWGAVVATFAQGVVLGGLLQGLSTEGGHFSGGTFDWLTPFSLFCGISLLAGYALLGTTWLIYKTDGDLQEWARDSAKIALLAMLAAMAIVSLWTPYSVPRIAERWFTWPNFLIFAPVPLLSLYAAWRCWQGIENIGKDAEAFLSAVALFLLGFVGLLISNVPYLVPGALTVWESAAAPSSQLFMLVGTLIMLPIILGYTIFVYWTFRGKVRAGEGYH</sequence>
<dbReference type="KEGG" id="hdn:Hden_3145"/>
<keyword evidence="9" id="KW-1185">Reference proteome</keyword>
<dbReference type="Proteomes" id="UP000002033">
    <property type="component" value="Chromosome"/>
</dbReference>
<evidence type="ECO:0000256" key="6">
    <source>
        <dbReference type="ARBA" id="ARBA00023136"/>
    </source>
</evidence>
<accession>D8JW61</accession>
<dbReference type="OrthoDB" id="9776710at2"/>
<evidence type="ECO:0000256" key="5">
    <source>
        <dbReference type="ARBA" id="ARBA00022989"/>
    </source>
</evidence>
<feature type="transmembrane region" description="Helical" evidence="7">
    <location>
        <begin position="6"/>
        <end position="39"/>
    </location>
</feature>
<feature type="transmembrane region" description="Helical" evidence="7">
    <location>
        <begin position="303"/>
        <end position="327"/>
    </location>
</feature>
<feature type="transmembrane region" description="Helical" evidence="7">
    <location>
        <begin position="199"/>
        <end position="217"/>
    </location>
</feature>
<comment type="similarity">
    <text evidence="2">Belongs to the cytochrome ubiquinol oxidase subunit 2 family.</text>
</comment>
<dbReference type="GO" id="GO:0009055">
    <property type="term" value="F:electron transfer activity"/>
    <property type="evidence" value="ECO:0007669"/>
    <property type="project" value="TreeGrafter"/>
</dbReference>
<keyword evidence="6 7" id="KW-0472">Membrane</keyword>
<feature type="transmembrane region" description="Helical" evidence="7">
    <location>
        <begin position="262"/>
        <end position="283"/>
    </location>
</feature>
<reference evidence="9" key="1">
    <citation type="journal article" date="2011" name="J. Bacteriol.">
        <title>Genome sequences of eight morphologically diverse alphaproteobacteria.</title>
        <authorList>
            <consortium name="US DOE Joint Genome Institute"/>
            <person name="Brown P.J."/>
            <person name="Kysela D.T."/>
            <person name="Buechlein A."/>
            <person name="Hemmerich C."/>
            <person name="Brun Y.V."/>
        </authorList>
    </citation>
    <scope>NUCLEOTIDE SEQUENCE [LARGE SCALE GENOMIC DNA]</scope>
    <source>
        <strain evidence="9">ATCC 51888 / DSM 1869 / NCIB 11706 / TK 0415</strain>
    </source>
</reference>
<proteinExistence type="inferred from homology"/>
<evidence type="ECO:0000256" key="7">
    <source>
        <dbReference type="SAM" id="Phobius"/>
    </source>
</evidence>
<dbReference type="EMBL" id="CP002083">
    <property type="protein sequence ID" value="ADJ24940.1"/>
    <property type="molecule type" value="Genomic_DNA"/>
</dbReference>
<comment type="subcellular location">
    <subcellularLocation>
        <location evidence="1">Cell membrane</location>
        <topology evidence="1">Multi-pass membrane protein</topology>
    </subcellularLocation>
</comment>
<evidence type="ECO:0000313" key="8">
    <source>
        <dbReference type="EMBL" id="ADJ24940.1"/>
    </source>
</evidence>
<dbReference type="Pfam" id="PF02322">
    <property type="entry name" value="Cyt_bd_oxida_II"/>
    <property type="match status" value="1"/>
</dbReference>
<keyword evidence="3" id="KW-1003">Cell membrane</keyword>
<dbReference type="STRING" id="582899.Hden_3145"/>
<dbReference type="eggNOG" id="COG1294">
    <property type="taxonomic scope" value="Bacteria"/>
</dbReference>
<organism evidence="8 9">
    <name type="scientific">Hyphomicrobium denitrificans (strain ATCC 51888 / DSM 1869 / NCIMB 11706 / TK 0415)</name>
    <dbReference type="NCBI Taxonomy" id="582899"/>
    <lineage>
        <taxon>Bacteria</taxon>
        <taxon>Pseudomonadati</taxon>
        <taxon>Pseudomonadota</taxon>
        <taxon>Alphaproteobacteria</taxon>
        <taxon>Hyphomicrobiales</taxon>
        <taxon>Hyphomicrobiaceae</taxon>
        <taxon>Hyphomicrobium</taxon>
    </lineage>
</organism>
<name>D8JW61_HYPDA</name>